<dbReference type="KEGG" id="mrr:Moror_1859"/>
<dbReference type="EMBL" id="AWSO01000751">
    <property type="protein sequence ID" value="ESK87695.1"/>
    <property type="molecule type" value="Genomic_DNA"/>
</dbReference>
<dbReference type="OrthoDB" id="2506944at2759"/>
<reference evidence="2 3" key="1">
    <citation type="journal article" date="2014" name="BMC Genomics">
        <title>Genome and secretome analysis of the hemibiotrophic fungal pathogen, Moniliophthora roreri, which causes frosty pod rot disease of cacao: mechanisms of the biotrophic and necrotrophic phases.</title>
        <authorList>
            <person name="Meinhardt L.W."/>
            <person name="Costa G.G.L."/>
            <person name="Thomazella D.P.T."/>
            <person name="Teixeira P.J.P.L."/>
            <person name="Carazzolle M.F."/>
            <person name="Schuster S.C."/>
            <person name="Carlson J.E."/>
            <person name="Guiltinan M.J."/>
            <person name="Mieczkowski P."/>
            <person name="Farmer A."/>
            <person name="Ramaraj T."/>
            <person name="Crozier J."/>
            <person name="Davis R.E."/>
            <person name="Shao J."/>
            <person name="Melnick R.L."/>
            <person name="Pereira G.A.G."/>
            <person name="Bailey B.A."/>
        </authorList>
    </citation>
    <scope>NUCLEOTIDE SEQUENCE [LARGE SCALE GENOMIC DNA]</scope>
    <source>
        <strain evidence="2 3">MCA 2997</strain>
    </source>
</reference>
<feature type="compositionally biased region" description="Acidic residues" evidence="1">
    <location>
        <begin position="252"/>
        <end position="265"/>
    </location>
</feature>
<evidence type="ECO:0000313" key="3">
    <source>
        <dbReference type="Proteomes" id="UP000017559"/>
    </source>
</evidence>
<proteinExistence type="predicted"/>
<feature type="compositionally biased region" description="Polar residues" evidence="1">
    <location>
        <begin position="194"/>
        <end position="203"/>
    </location>
</feature>
<evidence type="ECO:0008006" key="4">
    <source>
        <dbReference type="Google" id="ProtNLM"/>
    </source>
</evidence>
<accession>V2X5H9</accession>
<dbReference type="AlphaFoldDB" id="V2X5H9"/>
<dbReference type="HOGENOM" id="CLU_036636_1_0_1"/>
<feature type="compositionally biased region" description="Low complexity" evidence="1">
    <location>
        <begin position="1"/>
        <end position="19"/>
    </location>
</feature>
<keyword evidence="3" id="KW-1185">Reference proteome</keyword>
<evidence type="ECO:0000313" key="2">
    <source>
        <dbReference type="EMBL" id="ESK87695.1"/>
    </source>
</evidence>
<gene>
    <name evidence="2" type="ORF">Moror_1859</name>
</gene>
<protein>
    <recommendedName>
        <fullName evidence="4">Reverse transcriptase-rnase h-integrase</fullName>
    </recommendedName>
</protein>
<feature type="region of interest" description="Disordered" evidence="1">
    <location>
        <begin position="182"/>
        <end position="236"/>
    </location>
</feature>
<organism evidence="2 3">
    <name type="scientific">Moniliophthora roreri (strain MCA 2997)</name>
    <name type="common">Cocoa frosty pod rot fungus</name>
    <name type="synonym">Crinipellis roreri</name>
    <dbReference type="NCBI Taxonomy" id="1381753"/>
    <lineage>
        <taxon>Eukaryota</taxon>
        <taxon>Fungi</taxon>
        <taxon>Dikarya</taxon>
        <taxon>Basidiomycota</taxon>
        <taxon>Agaricomycotina</taxon>
        <taxon>Agaricomycetes</taxon>
        <taxon>Agaricomycetidae</taxon>
        <taxon>Agaricales</taxon>
        <taxon>Marasmiineae</taxon>
        <taxon>Marasmiaceae</taxon>
        <taxon>Moniliophthora</taxon>
    </lineage>
</organism>
<feature type="region of interest" description="Disordered" evidence="1">
    <location>
        <begin position="252"/>
        <end position="277"/>
    </location>
</feature>
<comment type="caution">
    <text evidence="2">The sequence shown here is derived from an EMBL/GenBank/DDBJ whole genome shotgun (WGS) entry which is preliminary data.</text>
</comment>
<feature type="region of interest" description="Disordered" evidence="1">
    <location>
        <begin position="1"/>
        <end position="36"/>
    </location>
</feature>
<name>V2X5H9_MONRO</name>
<sequence>MSNAASTASSSSASSSQSARIPSPVPTVSGEGQYGENVTYPNGLKPNPYQLLHLFNSGQYNDQIQAAADQHNRLEPCVKSLFFLRTQRKLFERVIESCSLEIANQVMYACNYQLGLAGPITVPSTFPYHPHLSMPPPADPREMSVYPDPLSFSLVDRLGRRTDGNRYPRPDINNTQSLISRLTSEPLPGGCQPPTATRSSPEPDNTLVYPDPTPDPDVKPKVEPSDPASSLRPGALTAKVEHIPTVGGELALEESEDVAKDEEWENQTPKKDDGLLTLSLRSPTPAPTPMMQLVDCVSALCADWSTISPDIAHSTCAVNASKLNLDIHLATALTNEGLTALRAEGLIRAQTLCRMMAVMTMNLGTISEENTEMLTQEYDRDAQLLFVGVDLQKVRFLLVEEQQVMGWQPTFDVPATLRMGTVDKMLDTLYDYDSELYGDGES</sequence>
<dbReference type="Proteomes" id="UP000017559">
    <property type="component" value="Unassembled WGS sequence"/>
</dbReference>
<evidence type="ECO:0000256" key="1">
    <source>
        <dbReference type="SAM" id="MobiDB-lite"/>
    </source>
</evidence>